<dbReference type="AlphaFoldDB" id="B0DGP8"/>
<protein>
    <submittedName>
        <fullName evidence="2">Predicted protein</fullName>
    </submittedName>
</protein>
<dbReference type="SUPFAM" id="SSF48452">
    <property type="entry name" value="TPR-like"/>
    <property type="match status" value="1"/>
</dbReference>
<keyword evidence="3" id="KW-1185">Reference proteome</keyword>
<feature type="compositionally biased region" description="Low complexity" evidence="1">
    <location>
        <begin position="496"/>
        <end position="507"/>
    </location>
</feature>
<name>B0DGP8_LACBS</name>
<dbReference type="HOGENOM" id="CLU_527911_0_0_1"/>
<reference evidence="2 3" key="1">
    <citation type="journal article" date="2008" name="Nature">
        <title>The genome of Laccaria bicolor provides insights into mycorrhizal symbiosis.</title>
        <authorList>
            <person name="Martin F."/>
            <person name="Aerts A."/>
            <person name="Ahren D."/>
            <person name="Brun A."/>
            <person name="Danchin E.G.J."/>
            <person name="Duchaussoy F."/>
            <person name="Gibon J."/>
            <person name="Kohler A."/>
            <person name="Lindquist E."/>
            <person name="Pereda V."/>
            <person name="Salamov A."/>
            <person name="Shapiro H.J."/>
            <person name="Wuyts J."/>
            <person name="Blaudez D."/>
            <person name="Buee M."/>
            <person name="Brokstein P."/>
            <person name="Canbaeck B."/>
            <person name="Cohen D."/>
            <person name="Courty P.E."/>
            <person name="Coutinho P.M."/>
            <person name="Delaruelle C."/>
            <person name="Detter J.C."/>
            <person name="Deveau A."/>
            <person name="DiFazio S."/>
            <person name="Duplessis S."/>
            <person name="Fraissinet-Tachet L."/>
            <person name="Lucic E."/>
            <person name="Frey-Klett P."/>
            <person name="Fourrey C."/>
            <person name="Feussner I."/>
            <person name="Gay G."/>
            <person name="Grimwood J."/>
            <person name="Hoegger P.J."/>
            <person name="Jain P."/>
            <person name="Kilaru S."/>
            <person name="Labbe J."/>
            <person name="Lin Y.C."/>
            <person name="Legue V."/>
            <person name="Le Tacon F."/>
            <person name="Marmeisse R."/>
            <person name="Melayah D."/>
            <person name="Montanini B."/>
            <person name="Muratet M."/>
            <person name="Nehls U."/>
            <person name="Niculita-Hirzel H."/>
            <person name="Oudot-Le Secq M.P."/>
            <person name="Peter M."/>
            <person name="Quesneville H."/>
            <person name="Rajashekar B."/>
            <person name="Reich M."/>
            <person name="Rouhier N."/>
            <person name="Schmutz J."/>
            <person name="Yin T."/>
            <person name="Chalot M."/>
            <person name="Henrissat B."/>
            <person name="Kuees U."/>
            <person name="Lucas S."/>
            <person name="Van de Peer Y."/>
            <person name="Podila G.K."/>
            <person name="Polle A."/>
            <person name="Pukkila P.J."/>
            <person name="Richardson P.M."/>
            <person name="Rouze P."/>
            <person name="Sanders I.R."/>
            <person name="Stajich J.E."/>
            <person name="Tunlid A."/>
            <person name="Tuskan G."/>
            <person name="Grigoriev I.V."/>
        </authorList>
    </citation>
    <scope>NUCLEOTIDE SEQUENCE [LARGE SCALE GENOMIC DNA]</scope>
    <source>
        <strain evidence="3">S238N-H82 / ATCC MYA-4686</strain>
    </source>
</reference>
<feature type="region of interest" description="Disordered" evidence="1">
    <location>
        <begin position="411"/>
        <end position="435"/>
    </location>
</feature>
<dbReference type="Proteomes" id="UP000001194">
    <property type="component" value="Unassembled WGS sequence"/>
</dbReference>
<dbReference type="GeneID" id="6078791"/>
<dbReference type="RefSeq" id="XP_001883168.1">
    <property type="nucleotide sequence ID" value="XM_001883133.1"/>
</dbReference>
<evidence type="ECO:0000313" key="2">
    <source>
        <dbReference type="EMBL" id="EDR06307.1"/>
    </source>
</evidence>
<dbReference type="InParanoid" id="B0DGP8"/>
<dbReference type="EMBL" id="DS547109">
    <property type="protein sequence ID" value="EDR06307.1"/>
    <property type="molecule type" value="Genomic_DNA"/>
</dbReference>
<dbReference type="OrthoDB" id="10305641at2759"/>
<dbReference type="KEGG" id="lbc:LACBIDRAFT_300410"/>
<dbReference type="InterPro" id="IPR011990">
    <property type="entry name" value="TPR-like_helical_dom_sf"/>
</dbReference>
<evidence type="ECO:0000256" key="1">
    <source>
        <dbReference type="SAM" id="MobiDB-lite"/>
    </source>
</evidence>
<feature type="region of interest" description="Disordered" evidence="1">
    <location>
        <begin position="455"/>
        <end position="514"/>
    </location>
</feature>
<accession>B0DGP8</accession>
<organism evidence="3">
    <name type="scientific">Laccaria bicolor (strain S238N-H82 / ATCC MYA-4686)</name>
    <name type="common">Bicoloured deceiver</name>
    <name type="synonym">Laccaria laccata var. bicolor</name>
    <dbReference type="NCBI Taxonomy" id="486041"/>
    <lineage>
        <taxon>Eukaryota</taxon>
        <taxon>Fungi</taxon>
        <taxon>Dikarya</taxon>
        <taxon>Basidiomycota</taxon>
        <taxon>Agaricomycotina</taxon>
        <taxon>Agaricomycetes</taxon>
        <taxon>Agaricomycetidae</taxon>
        <taxon>Agaricales</taxon>
        <taxon>Agaricineae</taxon>
        <taxon>Hydnangiaceae</taxon>
        <taxon>Laccaria</taxon>
    </lineage>
</organism>
<dbReference type="Gene3D" id="1.25.40.10">
    <property type="entry name" value="Tetratricopeptide repeat domain"/>
    <property type="match status" value="2"/>
</dbReference>
<sequence>MPSFFKFLRGLIWAKDSSATTFSAGVKAWAKYEKTRELRYLEQAVQNHQAALDARVSGHPGRAESLYHTAMALWAQCELGAVTRETATIVISYYDEALRLLPPVNKAGHRAIIHNNLGLVYFRLFRLGEENPEAFPDIGPNLDKAIENHRSALKLKAERDDPNRPTSLINLSIALIQKDNEADLTHAITYLGEAVELCKAKASDRPSLLLALNSLAEAHDSRYYHSEDVTDVVGQVDALRRVLDLLTGEGKGRLIPLLNLTNGLWRLCEQQPDRGDDLEEAVRRGQEALKLSDRSDKITHFNVLITLADVLFTRYTQINQKRVTDLDQAIQYYREAIDPDPGEGRDPVLYSSLASAIYVRCQDFGEVDGVTLEHAFSYNLEALHACPQDDPLYLKIRNDLGSIYMAQHKNSGQEGDLAKGVPSSDDTVAPPPDEQDYAHFTEAFKDAKWIFQDRRGGHSEASDETVSTKSHSRSRAGSVRSLASSVSGRSMARSVSRSSTRQLSLSQPPLPTLK</sequence>
<gene>
    <name evidence="2" type="ORF">LACBIDRAFT_300410</name>
</gene>
<proteinExistence type="predicted"/>
<evidence type="ECO:0000313" key="3">
    <source>
        <dbReference type="Proteomes" id="UP000001194"/>
    </source>
</evidence>